<gene>
    <name evidence="6" type="ORF">SM757_13495</name>
</gene>
<dbReference type="PRINTS" id="PR00039">
    <property type="entry name" value="HTHLYSR"/>
</dbReference>
<dbReference type="SUPFAM" id="SSF46785">
    <property type="entry name" value="Winged helix' DNA-binding domain"/>
    <property type="match status" value="1"/>
</dbReference>
<dbReference type="PANTHER" id="PTHR30118:SF15">
    <property type="entry name" value="TRANSCRIPTIONAL REGULATORY PROTEIN"/>
    <property type="match status" value="1"/>
</dbReference>
<dbReference type="InterPro" id="IPR050389">
    <property type="entry name" value="LysR-type_TF"/>
</dbReference>
<dbReference type="Gene3D" id="3.40.190.10">
    <property type="entry name" value="Periplasmic binding protein-like II"/>
    <property type="match status" value="2"/>
</dbReference>
<evidence type="ECO:0000259" key="5">
    <source>
        <dbReference type="PROSITE" id="PS50931"/>
    </source>
</evidence>
<dbReference type="CDD" id="cd08459">
    <property type="entry name" value="PBP2_DntR_NahR_LinR_like"/>
    <property type="match status" value="1"/>
</dbReference>
<dbReference type="RefSeq" id="WP_322465870.1">
    <property type="nucleotide sequence ID" value="NZ_JAXOJX010000020.1"/>
</dbReference>
<reference evidence="6 7" key="1">
    <citation type="submission" date="2023-11" db="EMBL/GenBank/DDBJ databases">
        <title>Draft genome of Azohydromonas lata strain H1 (DSM1123), a polyhydroxyalkanoate producer.</title>
        <authorList>
            <person name="Traversa D."/>
            <person name="D'Addabbo P."/>
            <person name="Pazzani C."/>
            <person name="Manzari C."/>
            <person name="Chiara M."/>
            <person name="Scrascia M."/>
        </authorList>
    </citation>
    <scope>NUCLEOTIDE SEQUENCE [LARGE SCALE GENOMIC DNA]</scope>
    <source>
        <strain evidence="6 7">H1</strain>
    </source>
</reference>
<comment type="caution">
    <text evidence="6">The sequence shown here is derived from an EMBL/GenBank/DDBJ whole genome shotgun (WGS) entry which is preliminary data.</text>
</comment>
<dbReference type="PROSITE" id="PS50931">
    <property type="entry name" value="HTH_LYSR"/>
    <property type="match status" value="1"/>
</dbReference>
<evidence type="ECO:0000256" key="2">
    <source>
        <dbReference type="ARBA" id="ARBA00023015"/>
    </source>
</evidence>
<dbReference type="SUPFAM" id="SSF53850">
    <property type="entry name" value="Periplasmic binding protein-like II"/>
    <property type="match status" value="1"/>
</dbReference>
<sequence>MHSDHDPAQLLDPKLLTLFVLLYTTRSVTRAAEALEQSQPTVSAWLARLRELLGDPLFVRTGAGMQPTPRAEALVEPVREALQSLRRISAPAREFVPAQAQRGFRVCMTDASHITLLPRLLRRVRAQAPRVRLEAIPIDDGTPRELETGHADLALGIIPGLESGFYQQVFYEQDFVCLVSPQHPLIHDTLTLEQYQAAAHVQVLSGKSHALLEEALKAQRVQRDVLLRLPGFLGLATVVADTDLVATVPRQIGETLARNGGLKVLACPIAVPRYTVKQYWHARMHHDPANRWLRNLCASLYMNG</sequence>
<keyword evidence="7" id="KW-1185">Reference proteome</keyword>
<dbReference type="InterPro" id="IPR005119">
    <property type="entry name" value="LysR_subst-bd"/>
</dbReference>
<keyword evidence="2" id="KW-0805">Transcription regulation</keyword>
<dbReference type="InterPro" id="IPR036390">
    <property type="entry name" value="WH_DNA-bd_sf"/>
</dbReference>
<dbReference type="Pfam" id="PF00126">
    <property type="entry name" value="HTH_1"/>
    <property type="match status" value="1"/>
</dbReference>
<keyword evidence="4" id="KW-0804">Transcription</keyword>
<evidence type="ECO:0000256" key="3">
    <source>
        <dbReference type="ARBA" id="ARBA00023125"/>
    </source>
</evidence>
<keyword evidence="3" id="KW-0238">DNA-binding</keyword>
<comment type="similarity">
    <text evidence="1">Belongs to the LysR transcriptional regulatory family.</text>
</comment>
<organism evidence="6 7">
    <name type="scientific">Azohydromonas lata</name>
    <dbReference type="NCBI Taxonomy" id="45677"/>
    <lineage>
        <taxon>Bacteria</taxon>
        <taxon>Pseudomonadati</taxon>
        <taxon>Pseudomonadota</taxon>
        <taxon>Betaproteobacteria</taxon>
        <taxon>Burkholderiales</taxon>
        <taxon>Sphaerotilaceae</taxon>
        <taxon>Azohydromonas</taxon>
    </lineage>
</organism>
<proteinExistence type="inferred from homology"/>
<accession>A0ABU5IEN2</accession>
<dbReference type="Gene3D" id="1.10.10.10">
    <property type="entry name" value="Winged helix-like DNA-binding domain superfamily/Winged helix DNA-binding domain"/>
    <property type="match status" value="1"/>
</dbReference>
<dbReference type="EMBL" id="JAXOJX010000020">
    <property type="protein sequence ID" value="MDZ5457588.1"/>
    <property type="molecule type" value="Genomic_DNA"/>
</dbReference>
<protein>
    <submittedName>
        <fullName evidence="6">LysR family transcriptional regulator</fullName>
    </submittedName>
</protein>
<dbReference type="InterPro" id="IPR000847">
    <property type="entry name" value="LysR_HTH_N"/>
</dbReference>
<evidence type="ECO:0000313" key="7">
    <source>
        <dbReference type="Proteomes" id="UP001293718"/>
    </source>
</evidence>
<feature type="domain" description="HTH lysR-type" evidence="5">
    <location>
        <begin position="11"/>
        <end position="68"/>
    </location>
</feature>
<dbReference type="Proteomes" id="UP001293718">
    <property type="component" value="Unassembled WGS sequence"/>
</dbReference>
<evidence type="ECO:0000256" key="1">
    <source>
        <dbReference type="ARBA" id="ARBA00009437"/>
    </source>
</evidence>
<dbReference type="PANTHER" id="PTHR30118">
    <property type="entry name" value="HTH-TYPE TRANSCRIPTIONAL REGULATOR LEUO-RELATED"/>
    <property type="match status" value="1"/>
</dbReference>
<name>A0ABU5IEN2_9BURK</name>
<evidence type="ECO:0000313" key="6">
    <source>
        <dbReference type="EMBL" id="MDZ5457588.1"/>
    </source>
</evidence>
<dbReference type="InterPro" id="IPR036388">
    <property type="entry name" value="WH-like_DNA-bd_sf"/>
</dbReference>
<evidence type="ECO:0000256" key="4">
    <source>
        <dbReference type="ARBA" id="ARBA00023163"/>
    </source>
</evidence>
<dbReference type="Pfam" id="PF03466">
    <property type="entry name" value="LysR_substrate"/>
    <property type="match status" value="1"/>
</dbReference>